<dbReference type="GO" id="GO:0043529">
    <property type="term" value="C:GET complex"/>
    <property type="evidence" value="ECO:0007669"/>
    <property type="project" value="TreeGrafter"/>
</dbReference>
<evidence type="ECO:0000256" key="13">
    <source>
        <dbReference type="SAM" id="Phobius"/>
    </source>
</evidence>
<evidence type="ECO:0000256" key="6">
    <source>
        <dbReference type="ARBA" id="ARBA00022989"/>
    </source>
</evidence>
<dbReference type="GeneTree" id="ENSGT00390000008610"/>
<feature type="region of interest" description="Disordered" evidence="12">
    <location>
        <begin position="113"/>
        <end position="191"/>
    </location>
</feature>
<dbReference type="GO" id="GO:0071816">
    <property type="term" value="P:tail-anchored membrane protein insertion into ER membrane"/>
    <property type="evidence" value="ECO:0007669"/>
    <property type="project" value="InterPro"/>
</dbReference>
<evidence type="ECO:0000256" key="2">
    <source>
        <dbReference type="ARBA" id="ARBA00010799"/>
    </source>
</evidence>
<feature type="region of interest" description="Disordered" evidence="12">
    <location>
        <begin position="26"/>
        <end position="67"/>
    </location>
</feature>
<gene>
    <name evidence="14" type="primary">GET1</name>
</gene>
<protein>
    <recommendedName>
        <fullName evidence="3">Guided entry of tail-anchored proteins factor 1</fullName>
    </recommendedName>
    <alternativeName>
        <fullName evidence="9">Tail-anchored protein insertion receptor WRB</fullName>
    </alternativeName>
    <alternativeName>
        <fullName evidence="10">Tryptophan-rich basic protein</fullName>
    </alternativeName>
</protein>
<dbReference type="GO" id="GO:0005789">
    <property type="term" value="C:endoplasmic reticulum membrane"/>
    <property type="evidence" value="ECO:0007669"/>
    <property type="project" value="UniProtKB-SubCell"/>
</dbReference>
<evidence type="ECO:0000256" key="7">
    <source>
        <dbReference type="ARBA" id="ARBA00023054"/>
    </source>
</evidence>
<name>A0A8C2T6P7_COTJA</name>
<comment type="similarity">
    <text evidence="2">Belongs to the WRB/GET1 family.</text>
</comment>
<keyword evidence="8 13" id="KW-0472">Membrane</keyword>
<keyword evidence="15" id="KW-1185">Reference proteome</keyword>
<sequence length="393" mass="43194">MRGAQRRAQAAHDAGLCRPLLSAAAFGSRGSAGRPPRAAEPSRRGRSRQRCAAQHRPFSALCPPPSSAECRQPLPSSPFVFSLLVPPPTLSVPRLGRSPLSSPFSLAWRSARRRPARLAAATRRVSPRQALRPRYAAQGNSPPPSQQRQRRRNRIQPDWRPGGGAGGDGGTRQRAGTEPGLPSRRGGASHLTTARMEVRAAGWPDGVTWRYLCPIPLRAPAPSMADSGAWLLVLSAVFLCNALKILLPSCSSIISKLLQKDAEQESQMRAEIQNMKQELSTISMMDEFARYARLERKINKMTDKLKTHVKARTAQLAKIKWVINIVFYILQAALMISLIWKYYSEPVTILPSKWLAPLERLVAFPTGLAGGVGITCWLVVCNKVVAIMLHPFS</sequence>
<dbReference type="GO" id="GO:0043495">
    <property type="term" value="F:protein-membrane adaptor activity"/>
    <property type="evidence" value="ECO:0007669"/>
    <property type="project" value="TreeGrafter"/>
</dbReference>
<accession>A0A8C2T6P7</accession>
<evidence type="ECO:0000256" key="8">
    <source>
        <dbReference type="ARBA" id="ARBA00023136"/>
    </source>
</evidence>
<dbReference type="PANTHER" id="PTHR42650:SF1">
    <property type="entry name" value="GUIDED ENTRY OF TAIL-ANCHORED PROTEINS FACTOR 1"/>
    <property type="match status" value="1"/>
</dbReference>
<keyword evidence="7 11" id="KW-0175">Coiled coil</keyword>
<dbReference type="AlphaFoldDB" id="A0A8C2T6P7"/>
<feature type="coiled-coil region" evidence="11">
    <location>
        <begin position="258"/>
        <end position="311"/>
    </location>
</feature>
<evidence type="ECO:0000256" key="12">
    <source>
        <dbReference type="SAM" id="MobiDB-lite"/>
    </source>
</evidence>
<dbReference type="InterPro" id="IPR029012">
    <property type="entry name" value="Helix_hairpin_bin_sf"/>
</dbReference>
<dbReference type="CTD" id="7485"/>
<dbReference type="Pfam" id="PF04420">
    <property type="entry name" value="CHD5"/>
    <property type="match status" value="1"/>
</dbReference>
<dbReference type="KEGG" id="cjo:107323518"/>
<dbReference type="GeneID" id="107323518"/>
<reference evidence="14" key="3">
    <citation type="submission" date="2025-09" db="UniProtKB">
        <authorList>
            <consortium name="Ensembl"/>
        </authorList>
    </citation>
    <scope>IDENTIFICATION</scope>
</reference>
<evidence type="ECO:0000313" key="14">
    <source>
        <dbReference type="Ensembl" id="ENSCJPP00005009307.1"/>
    </source>
</evidence>
<evidence type="ECO:0000256" key="10">
    <source>
        <dbReference type="ARBA" id="ARBA00033006"/>
    </source>
</evidence>
<evidence type="ECO:0000256" key="9">
    <source>
        <dbReference type="ARBA" id="ARBA00032437"/>
    </source>
</evidence>
<dbReference type="Proteomes" id="UP000694412">
    <property type="component" value="Chromosome 1"/>
</dbReference>
<dbReference type="PANTHER" id="PTHR42650">
    <property type="entry name" value="TAIL-ANCHORED PROTEIN INSERTION RECEPTOR WRB"/>
    <property type="match status" value="1"/>
</dbReference>
<evidence type="ECO:0000256" key="5">
    <source>
        <dbReference type="ARBA" id="ARBA00022824"/>
    </source>
</evidence>
<organism evidence="14 15">
    <name type="scientific">Coturnix japonica</name>
    <name type="common">Japanese quail</name>
    <name type="synonym">Coturnix coturnix japonica</name>
    <dbReference type="NCBI Taxonomy" id="93934"/>
    <lineage>
        <taxon>Eukaryota</taxon>
        <taxon>Metazoa</taxon>
        <taxon>Chordata</taxon>
        <taxon>Craniata</taxon>
        <taxon>Vertebrata</taxon>
        <taxon>Euteleostomi</taxon>
        <taxon>Archelosauria</taxon>
        <taxon>Archosauria</taxon>
        <taxon>Dinosauria</taxon>
        <taxon>Saurischia</taxon>
        <taxon>Theropoda</taxon>
        <taxon>Coelurosauria</taxon>
        <taxon>Aves</taxon>
        <taxon>Neognathae</taxon>
        <taxon>Galloanserae</taxon>
        <taxon>Galliformes</taxon>
        <taxon>Phasianidae</taxon>
        <taxon>Perdicinae</taxon>
        <taxon>Coturnix</taxon>
    </lineage>
</organism>
<dbReference type="InterPro" id="IPR028945">
    <property type="entry name" value="Get1"/>
</dbReference>
<reference evidence="14" key="2">
    <citation type="submission" date="2025-08" db="UniProtKB">
        <authorList>
            <consortium name="Ensembl"/>
        </authorList>
    </citation>
    <scope>IDENTIFICATION</scope>
</reference>
<keyword evidence="4 13" id="KW-0812">Transmembrane</keyword>
<reference evidence="14" key="1">
    <citation type="submission" date="2015-11" db="EMBL/GenBank/DDBJ databases">
        <authorList>
            <consortium name="International Coturnix japonica Genome Analysis Consortium"/>
            <person name="Warren W."/>
            <person name="Burt D.W."/>
            <person name="Antin P.B."/>
            <person name="Lanford R."/>
            <person name="Gros J."/>
            <person name="Wilson R.K."/>
        </authorList>
    </citation>
    <scope>NUCLEOTIDE SEQUENCE [LARGE SCALE GENOMIC DNA]</scope>
</reference>
<keyword evidence="5" id="KW-0256">Endoplasmic reticulum</keyword>
<feature type="transmembrane region" description="Helical" evidence="13">
    <location>
        <begin position="363"/>
        <end position="389"/>
    </location>
</feature>
<comment type="subcellular location">
    <subcellularLocation>
        <location evidence="1">Endoplasmic reticulum membrane</location>
        <topology evidence="1">Multi-pass membrane protein</topology>
    </subcellularLocation>
</comment>
<evidence type="ECO:0000256" key="11">
    <source>
        <dbReference type="SAM" id="Coils"/>
    </source>
</evidence>
<dbReference type="OrthoDB" id="69461at2759"/>
<feature type="compositionally biased region" description="Gly residues" evidence="12">
    <location>
        <begin position="161"/>
        <end position="170"/>
    </location>
</feature>
<proteinExistence type="inferred from homology"/>
<dbReference type="RefSeq" id="XP_015738192.2">
    <property type="nucleotide sequence ID" value="XM_015882706.2"/>
</dbReference>
<evidence type="ECO:0000256" key="4">
    <source>
        <dbReference type="ARBA" id="ARBA00022692"/>
    </source>
</evidence>
<evidence type="ECO:0000256" key="3">
    <source>
        <dbReference type="ARBA" id="ARBA00017951"/>
    </source>
</evidence>
<evidence type="ECO:0000256" key="1">
    <source>
        <dbReference type="ARBA" id="ARBA00004477"/>
    </source>
</evidence>
<dbReference type="FunFam" id="1.10.287.660:FF:000004">
    <property type="entry name" value="tail-anchored protein insertion receptor WRB"/>
    <property type="match status" value="1"/>
</dbReference>
<evidence type="ECO:0000313" key="15">
    <source>
        <dbReference type="Proteomes" id="UP000694412"/>
    </source>
</evidence>
<keyword evidence="6 13" id="KW-1133">Transmembrane helix</keyword>
<feature type="transmembrane region" description="Helical" evidence="13">
    <location>
        <begin position="321"/>
        <end position="343"/>
    </location>
</feature>
<dbReference type="Gene3D" id="1.10.287.660">
    <property type="entry name" value="Helix hairpin bin"/>
    <property type="match status" value="1"/>
</dbReference>
<dbReference type="Ensembl" id="ENSCJPT00005013911.1">
    <property type="protein sequence ID" value="ENSCJPP00005009307.1"/>
    <property type="gene ID" value="ENSCJPG00005008185.1"/>
</dbReference>